<reference evidence="3" key="3">
    <citation type="submission" date="2020-12" db="UniProtKB">
        <authorList>
            <consortium name="EnsemblPlants"/>
        </authorList>
    </citation>
    <scope>IDENTIFICATION</scope>
</reference>
<dbReference type="PANTHER" id="PTHR11871">
    <property type="entry name" value="PROTEIN PHOSPHATASE PP2A REGULATORY SUBUNIT B"/>
    <property type="match status" value="1"/>
</dbReference>
<reference evidence="3 4" key="1">
    <citation type="journal article" date="2008" name="Science">
        <title>The Physcomitrella genome reveals evolutionary insights into the conquest of land by plants.</title>
        <authorList>
            <person name="Rensing S."/>
            <person name="Lang D."/>
            <person name="Zimmer A."/>
            <person name="Terry A."/>
            <person name="Salamov A."/>
            <person name="Shapiro H."/>
            <person name="Nishiyama T."/>
            <person name="Perroud P.-F."/>
            <person name="Lindquist E."/>
            <person name="Kamisugi Y."/>
            <person name="Tanahashi T."/>
            <person name="Sakakibara K."/>
            <person name="Fujita T."/>
            <person name="Oishi K."/>
            <person name="Shin-I T."/>
            <person name="Kuroki Y."/>
            <person name="Toyoda A."/>
            <person name="Suzuki Y."/>
            <person name="Hashimoto A."/>
            <person name="Yamaguchi K."/>
            <person name="Sugano A."/>
            <person name="Kohara Y."/>
            <person name="Fujiyama A."/>
            <person name="Anterola A."/>
            <person name="Aoki S."/>
            <person name="Ashton N."/>
            <person name="Barbazuk W.B."/>
            <person name="Barker E."/>
            <person name="Bennetzen J."/>
            <person name="Bezanilla M."/>
            <person name="Blankenship R."/>
            <person name="Cho S.H."/>
            <person name="Dutcher S."/>
            <person name="Estelle M."/>
            <person name="Fawcett J.A."/>
            <person name="Gundlach H."/>
            <person name="Hanada K."/>
            <person name="Heyl A."/>
            <person name="Hicks K.A."/>
            <person name="Hugh J."/>
            <person name="Lohr M."/>
            <person name="Mayer K."/>
            <person name="Melkozernov A."/>
            <person name="Murata T."/>
            <person name="Nelson D."/>
            <person name="Pils B."/>
            <person name="Prigge M."/>
            <person name="Reiss B."/>
            <person name="Renner T."/>
            <person name="Rombauts S."/>
            <person name="Rushton P."/>
            <person name="Sanderfoot A."/>
            <person name="Schween G."/>
            <person name="Shiu S.-H."/>
            <person name="Stueber K."/>
            <person name="Theodoulou F.L."/>
            <person name="Tu H."/>
            <person name="Van de Peer Y."/>
            <person name="Verrier P.J."/>
            <person name="Waters E."/>
            <person name="Wood A."/>
            <person name="Yang L."/>
            <person name="Cove D."/>
            <person name="Cuming A."/>
            <person name="Hasebe M."/>
            <person name="Lucas S."/>
            <person name="Mishler D.B."/>
            <person name="Reski R."/>
            <person name="Grigoriev I."/>
            <person name="Quatrano R.S."/>
            <person name="Boore J.L."/>
        </authorList>
    </citation>
    <scope>NUCLEOTIDE SEQUENCE [LARGE SCALE GENOMIC DNA]</scope>
    <source>
        <strain evidence="3 4">cv. Gransden 2004</strain>
    </source>
</reference>
<evidence type="ECO:0000313" key="3">
    <source>
        <dbReference type="EnsemblPlants" id="Pp3c23_20880V3.2"/>
    </source>
</evidence>
<evidence type="ECO:0000256" key="1">
    <source>
        <dbReference type="ARBA" id="ARBA00022574"/>
    </source>
</evidence>
<reference evidence="3 4" key="2">
    <citation type="journal article" date="2018" name="Plant J.">
        <title>The Physcomitrella patens chromosome-scale assembly reveals moss genome structure and evolution.</title>
        <authorList>
            <person name="Lang D."/>
            <person name="Ullrich K.K."/>
            <person name="Murat F."/>
            <person name="Fuchs J."/>
            <person name="Jenkins J."/>
            <person name="Haas F.B."/>
            <person name="Piednoel M."/>
            <person name="Gundlach H."/>
            <person name="Van Bel M."/>
            <person name="Meyberg R."/>
            <person name="Vives C."/>
            <person name="Morata J."/>
            <person name="Symeonidi A."/>
            <person name="Hiss M."/>
            <person name="Muchero W."/>
            <person name="Kamisugi Y."/>
            <person name="Saleh O."/>
            <person name="Blanc G."/>
            <person name="Decker E.L."/>
            <person name="van Gessel N."/>
            <person name="Grimwood J."/>
            <person name="Hayes R.D."/>
            <person name="Graham S.W."/>
            <person name="Gunter L.E."/>
            <person name="McDaniel S.F."/>
            <person name="Hoernstein S.N.W."/>
            <person name="Larsson A."/>
            <person name="Li F.W."/>
            <person name="Perroud P.F."/>
            <person name="Phillips J."/>
            <person name="Ranjan P."/>
            <person name="Rokshar D.S."/>
            <person name="Rothfels C.J."/>
            <person name="Schneider L."/>
            <person name="Shu S."/>
            <person name="Stevenson D.W."/>
            <person name="Thummler F."/>
            <person name="Tillich M."/>
            <person name="Villarreal Aguilar J.C."/>
            <person name="Widiez T."/>
            <person name="Wong G.K."/>
            <person name="Wymore A."/>
            <person name="Zhang Y."/>
            <person name="Zimmer A.D."/>
            <person name="Quatrano R.S."/>
            <person name="Mayer K.F.X."/>
            <person name="Goodstein D."/>
            <person name="Casacuberta J.M."/>
            <person name="Vandepoele K."/>
            <person name="Reski R."/>
            <person name="Cuming A.C."/>
            <person name="Tuskan G.A."/>
            <person name="Maumus F."/>
            <person name="Salse J."/>
            <person name="Schmutz J."/>
            <person name="Rensing S.A."/>
        </authorList>
    </citation>
    <scope>NUCLEOTIDE SEQUENCE [LARGE SCALE GENOMIC DNA]</scope>
    <source>
        <strain evidence="3 4">cv. Gransden 2004</strain>
    </source>
</reference>
<evidence type="ECO:0000256" key="2">
    <source>
        <dbReference type="ARBA" id="ARBA00022737"/>
    </source>
</evidence>
<dbReference type="GO" id="GO:0000159">
    <property type="term" value="C:protein phosphatase type 2A complex"/>
    <property type="evidence" value="ECO:0007669"/>
    <property type="project" value="InterPro"/>
</dbReference>
<dbReference type="EMBL" id="ABEU02000023">
    <property type="status" value="NOT_ANNOTATED_CDS"/>
    <property type="molecule type" value="Genomic_DNA"/>
</dbReference>
<dbReference type="GO" id="GO:0019888">
    <property type="term" value="F:protein phosphatase regulator activity"/>
    <property type="evidence" value="ECO:0007669"/>
    <property type="project" value="InterPro"/>
</dbReference>
<proteinExistence type="predicted"/>
<protein>
    <submittedName>
        <fullName evidence="3">Uncharacterized protein</fullName>
    </submittedName>
</protein>
<keyword evidence="4" id="KW-1185">Reference proteome</keyword>
<dbReference type="InterPro" id="IPR000009">
    <property type="entry name" value="PP2A_PR55"/>
</dbReference>
<keyword evidence="1" id="KW-0853">WD repeat</keyword>
<dbReference type="Gramene" id="Pp3c23_20880V3.2">
    <property type="protein sequence ID" value="Pp3c23_20880V3.2"/>
    <property type="gene ID" value="Pp3c23_20880"/>
</dbReference>
<organism evidence="3 4">
    <name type="scientific">Physcomitrium patens</name>
    <name type="common">Spreading-leaved earth moss</name>
    <name type="synonym">Physcomitrella patens</name>
    <dbReference type="NCBI Taxonomy" id="3218"/>
    <lineage>
        <taxon>Eukaryota</taxon>
        <taxon>Viridiplantae</taxon>
        <taxon>Streptophyta</taxon>
        <taxon>Embryophyta</taxon>
        <taxon>Bryophyta</taxon>
        <taxon>Bryophytina</taxon>
        <taxon>Bryopsida</taxon>
        <taxon>Funariidae</taxon>
        <taxon>Funariales</taxon>
        <taxon>Funariaceae</taxon>
        <taxon>Physcomitrium</taxon>
    </lineage>
</organism>
<keyword evidence="2" id="KW-0677">Repeat</keyword>
<dbReference type="EnsemblPlants" id="Pp3c23_20880V3.2">
    <property type="protein sequence ID" value="Pp3c23_20880V3.2"/>
    <property type="gene ID" value="Pp3c23_20880"/>
</dbReference>
<dbReference type="PRINTS" id="PR00600">
    <property type="entry name" value="PP2APR55"/>
</dbReference>
<dbReference type="Proteomes" id="UP000006727">
    <property type="component" value="Chromosome 23"/>
</dbReference>
<evidence type="ECO:0000313" key="4">
    <source>
        <dbReference type="Proteomes" id="UP000006727"/>
    </source>
</evidence>
<accession>A0A7I4CR54</accession>
<dbReference type="InParanoid" id="A0A7I4CR54"/>
<dbReference type="AlphaFoldDB" id="A0A7I4CR54"/>
<name>A0A7I4CR54_PHYPA</name>
<sequence>MSLEARNLQYTLVLLEKTKKSLKDGNILNYDYKTYISKDDLKINLWNFKVNNQSYKIVDLKLVNIEDLIDIASC</sequence>